<evidence type="ECO:0000256" key="2">
    <source>
        <dbReference type="ARBA" id="ARBA00007947"/>
    </source>
</evidence>
<dbReference type="InterPro" id="IPR056729">
    <property type="entry name" value="GMPPB_C"/>
</dbReference>
<keyword evidence="4" id="KW-0012">Acyltransferase</keyword>
<dbReference type="AlphaFoldDB" id="A0A381ZPR9"/>
<dbReference type="GO" id="GO:0016779">
    <property type="term" value="F:nucleotidyltransferase activity"/>
    <property type="evidence" value="ECO:0007669"/>
    <property type="project" value="UniProtKB-ARBA"/>
</dbReference>
<accession>A0A381ZPR9</accession>
<reference evidence="6" key="1">
    <citation type="submission" date="2018-05" db="EMBL/GenBank/DDBJ databases">
        <authorList>
            <person name="Lanie J.A."/>
            <person name="Ng W.-L."/>
            <person name="Kazmierczak K.M."/>
            <person name="Andrzejewski T.M."/>
            <person name="Davidsen T.M."/>
            <person name="Wayne K.J."/>
            <person name="Tettelin H."/>
            <person name="Glass J.I."/>
            <person name="Rusch D."/>
            <person name="Podicherti R."/>
            <person name="Tsui H.-C.T."/>
            <person name="Winkler M.E."/>
        </authorList>
    </citation>
    <scope>NUCLEOTIDE SEQUENCE</scope>
</reference>
<feature type="non-terminal residue" evidence="6">
    <location>
        <position position="1"/>
    </location>
</feature>
<feature type="domain" description="Mannose-1-phosphate guanyltransferase C-terminal" evidence="5">
    <location>
        <begin position="78"/>
        <end position="160"/>
    </location>
</feature>
<protein>
    <recommendedName>
        <fullName evidence="5">Mannose-1-phosphate guanyltransferase C-terminal domain-containing protein</fullName>
    </recommendedName>
</protein>
<proteinExistence type="inferred from homology"/>
<organism evidence="6">
    <name type="scientific">marine metagenome</name>
    <dbReference type="NCBI Taxonomy" id="408172"/>
    <lineage>
        <taxon>unclassified sequences</taxon>
        <taxon>metagenomes</taxon>
        <taxon>ecological metagenomes</taxon>
    </lineage>
</organism>
<evidence type="ECO:0000313" key="6">
    <source>
        <dbReference type="EMBL" id="SVA91250.1"/>
    </source>
</evidence>
<dbReference type="PANTHER" id="PTHR43584:SF8">
    <property type="entry name" value="N-ACETYLMURAMATE ALPHA-1-PHOSPHATE URIDYLYLTRANSFERASE"/>
    <property type="match status" value="1"/>
</dbReference>
<keyword evidence="3" id="KW-0808">Transferase</keyword>
<dbReference type="GO" id="GO:0016746">
    <property type="term" value="F:acyltransferase activity"/>
    <property type="evidence" value="ECO:0007669"/>
    <property type="project" value="UniProtKB-KW"/>
</dbReference>
<dbReference type="Gene3D" id="2.160.10.10">
    <property type="entry name" value="Hexapeptide repeat proteins"/>
    <property type="match status" value="1"/>
</dbReference>
<dbReference type="Pfam" id="PF00132">
    <property type="entry name" value="Hexapep"/>
    <property type="match status" value="1"/>
</dbReference>
<dbReference type="SUPFAM" id="SSF51161">
    <property type="entry name" value="Trimeric LpxA-like enzymes"/>
    <property type="match status" value="1"/>
</dbReference>
<dbReference type="PANTHER" id="PTHR43584">
    <property type="entry name" value="NUCLEOTIDYL TRANSFERASE"/>
    <property type="match status" value="1"/>
</dbReference>
<dbReference type="EMBL" id="UINC01022177">
    <property type="protein sequence ID" value="SVA91250.1"/>
    <property type="molecule type" value="Genomic_DNA"/>
</dbReference>
<comment type="similarity">
    <text evidence="2">In the N-terminal section; belongs to the N-acetylglucosamine-1-phosphate uridyltransferase family.</text>
</comment>
<evidence type="ECO:0000259" key="5">
    <source>
        <dbReference type="Pfam" id="PF25087"/>
    </source>
</evidence>
<evidence type="ECO:0000256" key="4">
    <source>
        <dbReference type="ARBA" id="ARBA00023315"/>
    </source>
</evidence>
<gene>
    <name evidence="6" type="ORF">METZ01_LOCUS144104</name>
</gene>
<evidence type="ECO:0000256" key="3">
    <source>
        <dbReference type="ARBA" id="ARBA00022679"/>
    </source>
</evidence>
<name>A0A381ZPR9_9ZZZZ</name>
<dbReference type="InterPro" id="IPR011004">
    <property type="entry name" value="Trimer_LpxA-like_sf"/>
</dbReference>
<dbReference type="InterPro" id="IPR001451">
    <property type="entry name" value="Hexapep"/>
</dbReference>
<dbReference type="InterPro" id="IPR050065">
    <property type="entry name" value="GlmU-like"/>
</dbReference>
<comment type="similarity">
    <text evidence="1">In the C-terminal section; belongs to the transferase hexapeptide repeat family.</text>
</comment>
<sequence length="234" mass="25108">VENVTDIPRSEDLFGLGKTEHASLFDSLGQPWEVLPRIGGYLRDTLEPRQLGQAHSQTVIEGDVFIGEGTLIEAGALIRGPVWIGRNCRIGHGATLRGNVIVGDGCVVGHAAELKNSLLFNGCDVPHFNYVGDSVLGHRVHLGAGVMLSNYRLIRGNVNVRLASGPVDSGLAKFGALIGDRTEIGCNTVLNPGAIIGRDCVLYPNVNFTGVLPARRLVKNKTELAVIEKREVDE</sequence>
<evidence type="ECO:0000256" key="1">
    <source>
        <dbReference type="ARBA" id="ARBA00007707"/>
    </source>
</evidence>
<dbReference type="Pfam" id="PF25087">
    <property type="entry name" value="GMPPB_C"/>
    <property type="match status" value="1"/>
</dbReference>